<comment type="caution">
    <text evidence="2">The sequence shown here is derived from an EMBL/GenBank/DDBJ whole genome shotgun (WGS) entry which is preliminary data.</text>
</comment>
<evidence type="ECO:0000256" key="1">
    <source>
        <dbReference type="SAM" id="MobiDB-lite"/>
    </source>
</evidence>
<dbReference type="AlphaFoldDB" id="A0A2Z6QNN8"/>
<accession>A0A2Z6QNN8</accession>
<keyword evidence="3" id="KW-1185">Reference proteome</keyword>
<protein>
    <submittedName>
        <fullName evidence="2">Uncharacterized protein</fullName>
    </submittedName>
</protein>
<dbReference type="EMBL" id="BEXD01000808">
    <property type="protein sequence ID" value="GBB90332.1"/>
    <property type="molecule type" value="Genomic_DNA"/>
</dbReference>
<evidence type="ECO:0000313" key="3">
    <source>
        <dbReference type="Proteomes" id="UP000247702"/>
    </source>
</evidence>
<feature type="compositionally biased region" description="Low complexity" evidence="1">
    <location>
        <begin position="208"/>
        <end position="227"/>
    </location>
</feature>
<reference evidence="2 3" key="1">
    <citation type="submission" date="2017-11" db="EMBL/GenBank/DDBJ databases">
        <title>The genome of Rhizophagus clarus HR1 reveals common genetic basis of auxotrophy among arbuscular mycorrhizal fungi.</title>
        <authorList>
            <person name="Kobayashi Y."/>
        </authorList>
    </citation>
    <scope>NUCLEOTIDE SEQUENCE [LARGE SCALE GENOMIC DNA]</scope>
    <source>
        <strain evidence="2 3">HR1</strain>
    </source>
</reference>
<sequence length="344" mass="39087">MCTIFITFKDLVTCKLVKDIWSISLDDTLYRLVPANYSDTNMINRKKFSGKFIGFNNDISPAAVQDAYVTQNSKHVYQQSPNKFIIEFSLEHDLFNTCAMKVHFNNYHITGFSCNYEVNWQRRNNKLAKIVPLIIRQEEHVSSLPLTSKMKPKRSTKNLKNQNNKIPSLRQEVKINSVVTGANACELGRSNRMIKPVDITRPLDSSYSMTDNSNSQGSSSTSSTHMDGIPEPIENELAVIGQMSSQVAHSNNRMTSANQSSILDNTNLTNNSHIKNNNNIIVNNISDKEQIDQSNDSHNENSHSKELVNQCEKDVTIYLSRQRLIYEAGYQHNKNDPSHQQRGN</sequence>
<proteinExistence type="predicted"/>
<name>A0A2Z6QNN8_9GLOM</name>
<organism evidence="2 3">
    <name type="scientific">Rhizophagus clarus</name>
    <dbReference type="NCBI Taxonomy" id="94130"/>
    <lineage>
        <taxon>Eukaryota</taxon>
        <taxon>Fungi</taxon>
        <taxon>Fungi incertae sedis</taxon>
        <taxon>Mucoromycota</taxon>
        <taxon>Glomeromycotina</taxon>
        <taxon>Glomeromycetes</taxon>
        <taxon>Glomerales</taxon>
        <taxon>Glomeraceae</taxon>
        <taxon>Rhizophagus</taxon>
    </lineage>
</organism>
<feature type="region of interest" description="Disordered" evidence="1">
    <location>
        <begin position="202"/>
        <end position="229"/>
    </location>
</feature>
<evidence type="ECO:0000313" key="2">
    <source>
        <dbReference type="EMBL" id="GBB90332.1"/>
    </source>
</evidence>
<dbReference type="Proteomes" id="UP000247702">
    <property type="component" value="Unassembled WGS sequence"/>
</dbReference>
<gene>
    <name evidence="2" type="ORF">RclHR1_17250005</name>
</gene>
<feature type="region of interest" description="Disordered" evidence="1">
    <location>
        <begin position="145"/>
        <end position="167"/>
    </location>
</feature>